<keyword evidence="3" id="KW-1185">Reference proteome</keyword>
<dbReference type="EMBL" id="BMAW01061116">
    <property type="protein sequence ID" value="GFT29687.1"/>
    <property type="molecule type" value="Genomic_DNA"/>
</dbReference>
<name>A0A8X6NT81_NEPPI</name>
<feature type="region of interest" description="Disordered" evidence="1">
    <location>
        <begin position="1"/>
        <end position="22"/>
    </location>
</feature>
<evidence type="ECO:0000256" key="1">
    <source>
        <dbReference type="SAM" id="MobiDB-lite"/>
    </source>
</evidence>
<dbReference type="Proteomes" id="UP000887013">
    <property type="component" value="Unassembled WGS sequence"/>
</dbReference>
<evidence type="ECO:0000313" key="2">
    <source>
        <dbReference type="EMBL" id="GFT29687.1"/>
    </source>
</evidence>
<sequence length="117" mass="13325">MLRTAHRGNQTPASKRKEETKIGDDILHSHETQLRLEMQPACLVPQMRSPEAKPESLNTDPPNTTNILKTMLSENLDYLKGVKFNPRAKSQNNTEKTMIFNKNVNVTFVQSVIMYAL</sequence>
<comment type="caution">
    <text evidence="2">The sequence shown here is derived from an EMBL/GenBank/DDBJ whole genome shotgun (WGS) entry which is preliminary data.</text>
</comment>
<dbReference type="AlphaFoldDB" id="A0A8X6NT81"/>
<accession>A0A8X6NT81</accession>
<evidence type="ECO:0000313" key="3">
    <source>
        <dbReference type="Proteomes" id="UP000887013"/>
    </source>
</evidence>
<reference evidence="2" key="1">
    <citation type="submission" date="2020-08" db="EMBL/GenBank/DDBJ databases">
        <title>Multicomponent nature underlies the extraordinary mechanical properties of spider dragline silk.</title>
        <authorList>
            <person name="Kono N."/>
            <person name="Nakamura H."/>
            <person name="Mori M."/>
            <person name="Yoshida Y."/>
            <person name="Ohtoshi R."/>
            <person name="Malay A.D."/>
            <person name="Moran D.A.P."/>
            <person name="Tomita M."/>
            <person name="Numata K."/>
            <person name="Arakawa K."/>
        </authorList>
    </citation>
    <scope>NUCLEOTIDE SEQUENCE</scope>
</reference>
<organism evidence="2 3">
    <name type="scientific">Nephila pilipes</name>
    <name type="common">Giant wood spider</name>
    <name type="synonym">Nephila maculata</name>
    <dbReference type="NCBI Taxonomy" id="299642"/>
    <lineage>
        <taxon>Eukaryota</taxon>
        <taxon>Metazoa</taxon>
        <taxon>Ecdysozoa</taxon>
        <taxon>Arthropoda</taxon>
        <taxon>Chelicerata</taxon>
        <taxon>Arachnida</taxon>
        <taxon>Araneae</taxon>
        <taxon>Araneomorphae</taxon>
        <taxon>Entelegynae</taxon>
        <taxon>Araneoidea</taxon>
        <taxon>Nephilidae</taxon>
        <taxon>Nephila</taxon>
    </lineage>
</organism>
<gene>
    <name evidence="2" type="ORF">NPIL_496391</name>
</gene>
<proteinExistence type="predicted"/>
<protein>
    <submittedName>
        <fullName evidence="2">Uncharacterized protein</fullName>
    </submittedName>
</protein>